<proteinExistence type="predicted"/>
<evidence type="ECO:0000313" key="3">
    <source>
        <dbReference type="Proteomes" id="UP000838756"/>
    </source>
</evidence>
<protein>
    <submittedName>
        <fullName evidence="2">Jg5131 protein</fullName>
    </submittedName>
</protein>
<organism evidence="2 3">
    <name type="scientific">Pararge aegeria aegeria</name>
    <dbReference type="NCBI Taxonomy" id="348720"/>
    <lineage>
        <taxon>Eukaryota</taxon>
        <taxon>Metazoa</taxon>
        <taxon>Ecdysozoa</taxon>
        <taxon>Arthropoda</taxon>
        <taxon>Hexapoda</taxon>
        <taxon>Insecta</taxon>
        <taxon>Pterygota</taxon>
        <taxon>Neoptera</taxon>
        <taxon>Endopterygota</taxon>
        <taxon>Lepidoptera</taxon>
        <taxon>Glossata</taxon>
        <taxon>Ditrysia</taxon>
        <taxon>Papilionoidea</taxon>
        <taxon>Nymphalidae</taxon>
        <taxon>Satyrinae</taxon>
        <taxon>Satyrini</taxon>
        <taxon>Parargina</taxon>
        <taxon>Pararge</taxon>
    </lineage>
</organism>
<evidence type="ECO:0000256" key="1">
    <source>
        <dbReference type="SAM" id="MobiDB-lite"/>
    </source>
</evidence>
<dbReference type="EMBL" id="CAKXAJ010025758">
    <property type="protein sequence ID" value="CAH2243610.1"/>
    <property type="molecule type" value="Genomic_DNA"/>
</dbReference>
<accession>A0A8S4S180</accession>
<reference evidence="2" key="1">
    <citation type="submission" date="2022-03" db="EMBL/GenBank/DDBJ databases">
        <authorList>
            <person name="Lindestad O."/>
        </authorList>
    </citation>
    <scope>NUCLEOTIDE SEQUENCE</scope>
</reference>
<dbReference type="OrthoDB" id="7734047at2759"/>
<dbReference type="AlphaFoldDB" id="A0A8S4S180"/>
<keyword evidence="3" id="KW-1185">Reference proteome</keyword>
<gene>
    <name evidence="2" type="primary">jg5131</name>
    <name evidence="2" type="ORF">PAEG_LOCUS19720</name>
</gene>
<sequence>MRARSRDALKIDPVISYIWDPYAPIEGIEYFNMPAWLPEFRKRAAAKRTKKRMMNDLVQVERMKKRTSKAALSLMLQSKQDPEQMTEEEYSCLVGK</sequence>
<comment type="caution">
    <text evidence="2">The sequence shown here is derived from an EMBL/GenBank/DDBJ whole genome shotgun (WGS) entry which is preliminary data.</text>
</comment>
<evidence type="ECO:0000313" key="2">
    <source>
        <dbReference type="EMBL" id="CAH2243610.1"/>
    </source>
</evidence>
<name>A0A8S4S180_9NEOP</name>
<feature type="region of interest" description="Disordered" evidence="1">
    <location>
        <begin position="75"/>
        <end position="96"/>
    </location>
</feature>
<dbReference type="Proteomes" id="UP000838756">
    <property type="component" value="Unassembled WGS sequence"/>
</dbReference>